<dbReference type="HAMAP" id="MF_00984">
    <property type="entry name" value="SSB"/>
    <property type="match status" value="1"/>
</dbReference>
<feature type="short sequence motif" description="Important for interaction with partner proteins" evidence="2">
    <location>
        <begin position="203"/>
        <end position="208"/>
    </location>
</feature>
<name>A0A4P6ZJ31_9LACO</name>
<evidence type="ECO:0000256" key="1">
    <source>
        <dbReference type="ARBA" id="ARBA00023125"/>
    </source>
</evidence>
<dbReference type="AlphaFoldDB" id="A0A4P6ZJ31"/>
<evidence type="ECO:0000256" key="3">
    <source>
        <dbReference type="RuleBase" id="RU000524"/>
    </source>
</evidence>
<keyword evidence="2" id="KW-0234">DNA repair</keyword>
<dbReference type="CDD" id="cd04496">
    <property type="entry name" value="SSB_OBF"/>
    <property type="match status" value="1"/>
</dbReference>
<gene>
    <name evidence="5" type="primary">ssb</name>
    <name evidence="5" type="ORF">ELX58_00040</name>
</gene>
<comment type="function">
    <text evidence="2">Plays an important role in DNA replication, recombination and repair. Binds to ssDNA and to an array of partner proteins to recruit them to their sites of action during DNA metabolism.</text>
</comment>
<dbReference type="KEGG" id="lji:ELX58_00040"/>
<dbReference type="RefSeq" id="WP_133441154.1">
    <property type="nucleotide sequence ID" value="NZ_CP034726.1"/>
</dbReference>
<dbReference type="Gene3D" id="2.40.50.140">
    <property type="entry name" value="Nucleic acid-binding proteins"/>
    <property type="match status" value="1"/>
</dbReference>
<dbReference type="NCBIfam" id="TIGR00621">
    <property type="entry name" value="ssb"/>
    <property type="match status" value="1"/>
</dbReference>
<feature type="compositionally biased region" description="Polar residues" evidence="4">
    <location>
        <begin position="107"/>
        <end position="123"/>
    </location>
</feature>
<dbReference type="PANTHER" id="PTHR10302:SF27">
    <property type="entry name" value="SINGLE-STRANDED DNA-BINDING PROTEIN"/>
    <property type="match status" value="1"/>
</dbReference>
<sequence length="208" mass="22369">MINRVTLTGRLTRNVDLRYTPSGVAVGNFTLAVDRQFTNRNGQRGTDFIRCVIWRKSAENFANFTHKGSLVGIDGRIQTGSYQNQQGQTVYTTDVVVDNFALLESKQQSQASGQPNGPANKVTNNNAPQNGGQNGPMNPFASQGNNNQNSGYRPKYKPNNGGNAPAGGPKKPSNPNKPKGNGNGGNNKDPFANSGNKKIDISDDDLPF</sequence>
<evidence type="ECO:0000313" key="6">
    <source>
        <dbReference type="Proteomes" id="UP000294321"/>
    </source>
</evidence>
<dbReference type="GO" id="GO:0009295">
    <property type="term" value="C:nucleoid"/>
    <property type="evidence" value="ECO:0007669"/>
    <property type="project" value="TreeGrafter"/>
</dbReference>
<proteinExistence type="inferred from homology"/>
<keyword evidence="2" id="KW-0235">DNA replication</keyword>
<reference evidence="6" key="1">
    <citation type="submission" date="2018-12" db="EMBL/GenBank/DDBJ databases">
        <title>A new species of lactobacillus.</title>
        <authorList>
            <person name="Jian Y."/>
            <person name="Xin L."/>
            <person name="Hong Z.J."/>
            <person name="Ming L.Z."/>
            <person name="Hong X.Z."/>
        </authorList>
    </citation>
    <scope>NUCLEOTIDE SEQUENCE [LARGE SCALE GENOMIC DNA]</scope>
    <source>
        <strain evidence="6">HSLZ-75</strain>
    </source>
</reference>
<feature type="compositionally biased region" description="Low complexity" evidence="4">
    <location>
        <begin position="124"/>
        <end position="139"/>
    </location>
</feature>
<dbReference type="GO" id="GO:0006310">
    <property type="term" value="P:DNA recombination"/>
    <property type="evidence" value="ECO:0007669"/>
    <property type="project" value="UniProtKB-UniRule"/>
</dbReference>
<protein>
    <recommendedName>
        <fullName evidence="2 3">Single-stranded DNA-binding protein</fullName>
        <shortName evidence="2">SSB</shortName>
    </recommendedName>
</protein>
<dbReference type="InterPro" id="IPR011344">
    <property type="entry name" value="ssDNA-bd"/>
</dbReference>
<keyword evidence="6" id="KW-1185">Reference proteome</keyword>
<keyword evidence="1 2" id="KW-0238">DNA-binding</keyword>
<dbReference type="Proteomes" id="UP000294321">
    <property type="component" value="Chromosome"/>
</dbReference>
<dbReference type="Pfam" id="PF00436">
    <property type="entry name" value="SSB"/>
    <property type="match status" value="1"/>
</dbReference>
<comment type="caution">
    <text evidence="2">Lacks conserved residue(s) required for the propagation of feature annotation.</text>
</comment>
<feature type="compositionally biased region" description="Polar residues" evidence="4">
    <location>
        <begin position="140"/>
        <end position="151"/>
    </location>
</feature>
<dbReference type="InterPro" id="IPR012340">
    <property type="entry name" value="NA-bd_OB-fold"/>
</dbReference>
<evidence type="ECO:0000256" key="2">
    <source>
        <dbReference type="HAMAP-Rule" id="MF_00984"/>
    </source>
</evidence>
<dbReference type="GO" id="GO:0003697">
    <property type="term" value="F:single-stranded DNA binding"/>
    <property type="evidence" value="ECO:0007669"/>
    <property type="project" value="UniProtKB-UniRule"/>
</dbReference>
<dbReference type="GO" id="GO:0006281">
    <property type="term" value="P:DNA repair"/>
    <property type="evidence" value="ECO:0007669"/>
    <property type="project" value="UniProtKB-UniRule"/>
</dbReference>
<dbReference type="SUPFAM" id="SSF50249">
    <property type="entry name" value="Nucleic acid-binding proteins"/>
    <property type="match status" value="1"/>
</dbReference>
<keyword evidence="2" id="KW-0233">DNA recombination</keyword>
<feature type="compositionally biased region" description="Low complexity" evidence="4">
    <location>
        <begin position="157"/>
        <end position="190"/>
    </location>
</feature>
<evidence type="ECO:0000313" key="5">
    <source>
        <dbReference type="EMBL" id="QBP17608.1"/>
    </source>
</evidence>
<evidence type="ECO:0000256" key="4">
    <source>
        <dbReference type="SAM" id="MobiDB-lite"/>
    </source>
</evidence>
<feature type="region of interest" description="Disordered" evidence="4">
    <location>
        <begin position="107"/>
        <end position="208"/>
    </location>
</feature>
<organism evidence="5 6">
    <name type="scientific">Acetilactobacillus jinshanensis</name>
    <dbReference type="NCBI Taxonomy" id="1720083"/>
    <lineage>
        <taxon>Bacteria</taxon>
        <taxon>Bacillati</taxon>
        <taxon>Bacillota</taxon>
        <taxon>Bacilli</taxon>
        <taxon>Lactobacillales</taxon>
        <taxon>Lactobacillaceae</taxon>
        <taxon>Acetilactobacillus</taxon>
    </lineage>
</organism>
<accession>A0A4P6ZJ31</accession>
<dbReference type="EMBL" id="CP034726">
    <property type="protein sequence ID" value="QBP17608.1"/>
    <property type="molecule type" value="Genomic_DNA"/>
</dbReference>
<dbReference type="OrthoDB" id="9809878at2"/>
<dbReference type="PROSITE" id="PS50935">
    <property type="entry name" value="SSB"/>
    <property type="match status" value="1"/>
</dbReference>
<dbReference type="InterPro" id="IPR000424">
    <property type="entry name" value="Primosome_PriB/ssb"/>
</dbReference>
<dbReference type="PANTHER" id="PTHR10302">
    <property type="entry name" value="SINGLE-STRANDED DNA-BINDING PROTEIN"/>
    <property type="match status" value="1"/>
</dbReference>
<keyword evidence="2" id="KW-0227">DNA damage</keyword>
<comment type="subunit">
    <text evidence="2">Homotetramer.</text>
</comment>
<dbReference type="GO" id="GO:0006260">
    <property type="term" value="P:DNA replication"/>
    <property type="evidence" value="ECO:0007669"/>
    <property type="project" value="UniProtKB-UniRule"/>
</dbReference>